<dbReference type="Gene3D" id="3.80.10.10">
    <property type="entry name" value="Ribonuclease Inhibitor"/>
    <property type="match status" value="1"/>
</dbReference>
<dbReference type="Proteomes" id="UP000284706">
    <property type="component" value="Unassembled WGS sequence"/>
</dbReference>
<dbReference type="InParanoid" id="A0A409Y0J1"/>
<evidence type="ECO:0000313" key="2">
    <source>
        <dbReference type="Proteomes" id="UP000284706"/>
    </source>
</evidence>
<evidence type="ECO:0000313" key="1">
    <source>
        <dbReference type="EMBL" id="PPQ96522.1"/>
    </source>
</evidence>
<dbReference type="AlphaFoldDB" id="A0A409Y0J1"/>
<dbReference type="OrthoDB" id="3267648at2759"/>
<protein>
    <recommendedName>
        <fullName evidence="3">F-box domain-containing protein</fullName>
    </recommendedName>
</protein>
<dbReference type="InterPro" id="IPR032675">
    <property type="entry name" value="LRR_dom_sf"/>
</dbReference>
<reference evidence="1 2" key="1">
    <citation type="journal article" date="2018" name="Evol. Lett.">
        <title>Horizontal gene cluster transfer increased hallucinogenic mushroom diversity.</title>
        <authorList>
            <person name="Reynolds H.T."/>
            <person name="Vijayakumar V."/>
            <person name="Gluck-Thaler E."/>
            <person name="Korotkin H.B."/>
            <person name="Matheny P.B."/>
            <person name="Slot J.C."/>
        </authorList>
    </citation>
    <scope>NUCLEOTIDE SEQUENCE [LARGE SCALE GENOMIC DNA]</scope>
    <source>
        <strain evidence="1 2">SRW20</strain>
    </source>
</reference>
<sequence>MPAPRMLLPFTWNLRPTVVKPSYIAPTRGLSTPSRFPVITNISPPGVRRAPPDLNYLSVQGERILWLDTVDAKYHDESQHITSTPTINAPYPFKFGHISFGGHVEMVPKIRQLVAADMQKPPEERIDSVMWYVDASSEPSEMLWAALDGLSPKHLHFTCGFWGTEECMFRPLDGLYKQWDELETLTLFGVGSSEGKSARWEMPAVFSRISSLTLKCCTGLDYMPRRATRLKHLRVLGRDASDRFCSALDDGFNMDLRDQLETLEIEMMDTYSDLDSFDRYSPEGFRERLRRCTRLCELRYAASCLRSADVDLAPHMPPSLENLTLKFQPSLPLLKDMDTWIQHASNPAWLPNLKRFDITVDAESPVVDLRDPDRGFDWSGEVEEVYDFREADYAWLFGQKKAMLCRRLKLLRPKIDVPLCYYI</sequence>
<comment type="caution">
    <text evidence="1">The sequence shown here is derived from an EMBL/GenBank/DDBJ whole genome shotgun (WGS) entry which is preliminary data.</text>
</comment>
<accession>A0A409Y0J1</accession>
<organism evidence="1 2">
    <name type="scientific">Gymnopilus dilepis</name>
    <dbReference type="NCBI Taxonomy" id="231916"/>
    <lineage>
        <taxon>Eukaryota</taxon>
        <taxon>Fungi</taxon>
        <taxon>Dikarya</taxon>
        <taxon>Basidiomycota</taxon>
        <taxon>Agaricomycotina</taxon>
        <taxon>Agaricomycetes</taxon>
        <taxon>Agaricomycetidae</taxon>
        <taxon>Agaricales</taxon>
        <taxon>Agaricineae</taxon>
        <taxon>Hymenogastraceae</taxon>
        <taxon>Gymnopilus</taxon>
    </lineage>
</organism>
<name>A0A409Y0J1_9AGAR</name>
<gene>
    <name evidence="1" type="ORF">CVT26_010452</name>
</gene>
<proteinExistence type="predicted"/>
<keyword evidence="2" id="KW-1185">Reference proteome</keyword>
<evidence type="ECO:0008006" key="3">
    <source>
        <dbReference type="Google" id="ProtNLM"/>
    </source>
</evidence>
<dbReference type="EMBL" id="NHYE01001361">
    <property type="protein sequence ID" value="PPQ96522.1"/>
    <property type="molecule type" value="Genomic_DNA"/>
</dbReference>